<reference evidence="4 5" key="1">
    <citation type="submission" date="2016-01" db="EMBL/GenBank/DDBJ databases">
        <authorList>
            <person name="Oliw E.H."/>
        </authorList>
    </citation>
    <scope>NUCLEOTIDE SEQUENCE [LARGE SCALE GENOMIC DNA]</scope>
    <source>
        <strain evidence="4 5">Kerr 14</strain>
    </source>
</reference>
<evidence type="ECO:0000313" key="4">
    <source>
        <dbReference type="EMBL" id="CUX65881.1"/>
    </source>
</evidence>
<evidence type="ECO:0000256" key="3">
    <source>
        <dbReference type="SAM" id="SignalP"/>
    </source>
</evidence>
<dbReference type="AlphaFoldDB" id="A0A1S7SBV4"/>
<protein>
    <submittedName>
        <fullName evidence="4">Putative conjugative DNA transfer protein</fullName>
    </submittedName>
</protein>
<feature type="signal peptide" evidence="3">
    <location>
        <begin position="1"/>
        <end position="33"/>
    </location>
</feature>
<feature type="chain" id="PRO_5012616699" evidence="3">
    <location>
        <begin position="34"/>
        <end position="268"/>
    </location>
</feature>
<gene>
    <name evidence="4" type="primary">trbGp</name>
    <name evidence="4" type="ORF">AGR4C_pa60031</name>
</gene>
<keyword evidence="2 3" id="KW-0732">Signal</keyword>
<sequence>MMFSTTIKRDRMMLKRISTTMIAATMAVVPALADQVPPAKERQVVPDSRIRYLGYGPNSVYRLDINLKAVSAVEFSEGEQVESILIGDSASWEVVKLKNGRVVSIKPIIGAATTNMTVYTDRRVYTFELHSLNELPQEGALPPIRSVFTYPPEPKPVSSVASSPERINASYVVSGRAEFRPLWVQDNGRQTSFFLPEGASRPAIFKVGPKKAEQLINSRTQGSRIVVDGVSDYWVLRIGDEVVCVGRKAAVKVNKRVLARKTGGKHAG</sequence>
<dbReference type="RefSeq" id="WP_244557243.1">
    <property type="nucleotide sequence ID" value="NZ_LT009732.1"/>
</dbReference>
<dbReference type="InterPro" id="IPR038161">
    <property type="entry name" value="VirB9/CagX/TrbG_C_sf"/>
</dbReference>
<organism evidence="4 5">
    <name type="scientific">Agrobacterium tumefaciens str. Kerr 14</name>
    <dbReference type="NCBI Taxonomy" id="1183424"/>
    <lineage>
        <taxon>Bacteria</taxon>
        <taxon>Pseudomonadati</taxon>
        <taxon>Pseudomonadota</taxon>
        <taxon>Alphaproteobacteria</taxon>
        <taxon>Hyphomicrobiales</taxon>
        <taxon>Rhizobiaceae</taxon>
        <taxon>Rhizobium/Agrobacterium group</taxon>
        <taxon>Agrobacterium</taxon>
        <taxon>Agrobacterium tumefaciens complex</taxon>
    </lineage>
</organism>
<evidence type="ECO:0000256" key="2">
    <source>
        <dbReference type="ARBA" id="ARBA00022729"/>
    </source>
</evidence>
<accession>A0A1S7SBV4</accession>
<dbReference type="Gene3D" id="2.60.40.2500">
    <property type="match status" value="1"/>
</dbReference>
<dbReference type="CDD" id="cd06911">
    <property type="entry name" value="VirB9_CagX_TrbG"/>
    <property type="match status" value="1"/>
</dbReference>
<name>A0A1S7SBV4_AGRTU</name>
<dbReference type="InterPro" id="IPR033645">
    <property type="entry name" value="VirB9/CagX/TrbG_C"/>
</dbReference>
<dbReference type="EMBL" id="FBWC01000037">
    <property type="protein sequence ID" value="CUX65881.1"/>
    <property type="molecule type" value="Genomic_DNA"/>
</dbReference>
<dbReference type="Proteomes" id="UP000191897">
    <property type="component" value="Unassembled WGS sequence"/>
</dbReference>
<evidence type="ECO:0000256" key="1">
    <source>
        <dbReference type="ARBA" id="ARBA00006135"/>
    </source>
</evidence>
<dbReference type="Pfam" id="PF03524">
    <property type="entry name" value="CagX"/>
    <property type="match status" value="1"/>
</dbReference>
<dbReference type="InterPro" id="IPR010258">
    <property type="entry name" value="Conjugal_tfr_TrbG/VirB9/CagX"/>
</dbReference>
<evidence type="ECO:0000313" key="5">
    <source>
        <dbReference type="Proteomes" id="UP000191897"/>
    </source>
</evidence>
<proteinExistence type="inferred from homology"/>
<comment type="similarity">
    <text evidence="1">Belongs to the TrbG/VirB9 family.</text>
</comment>